<feature type="active site" description="Acyl-thioester intermediate" evidence="2">
    <location>
        <position position="223"/>
    </location>
</feature>
<dbReference type="NCBIfam" id="TIGR01076">
    <property type="entry name" value="sortase_fam"/>
    <property type="match status" value="1"/>
</dbReference>
<dbReference type="Gene3D" id="2.40.260.10">
    <property type="entry name" value="Sortase"/>
    <property type="match status" value="1"/>
</dbReference>
<proteinExistence type="predicted"/>
<keyword evidence="3" id="KW-0812">Transmembrane</keyword>
<keyword evidence="3" id="KW-1133">Transmembrane helix</keyword>
<name>A0A7H0SLQ5_9CORY</name>
<dbReference type="Pfam" id="PF04203">
    <property type="entry name" value="Sortase"/>
    <property type="match status" value="1"/>
</dbReference>
<evidence type="ECO:0000256" key="1">
    <source>
        <dbReference type="ARBA" id="ARBA00022801"/>
    </source>
</evidence>
<keyword evidence="3" id="KW-0472">Membrane</keyword>
<sequence>MHSAKSKKISVKNKKNSLIPALIVVLSGLLLVIYPVVATLHNNYRQAEAAKNYSDVVQQMDDSTRLAKLREASEYNRLFPQGPLLDPWLARVTPDNENYQLYLQKLDSPEAMARLKIPKIKLDLPIYHGSDEKVLSKGIGHLYGSSLPVGGEHSHAVLTGHTGLSNATLFDDLTEIHEGDSFYIEVLGERLKYEVHQIDVVLPNETEGLAPVAGEDLVTLITCTPYGQNTHRLLVTGHRVPLDDTEADEVFNQRSGLWTWWMTVVTVMIVGFVIVMAWWLWRYTKQQRRISDVSPDSSSGS</sequence>
<evidence type="ECO:0000256" key="3">
    <source>
        <dbReference type="SAM" id="Phobius"/>
    </source>
</evidence>
<feature type="active site" description="Proton donor/acceptor" evidence="2">
    <location>
        <position position="161"/>
    </location>
</feature>
<dbReference type="AlphaFoldDB" id="A0A7H0SLQ5"/>
<evidence type="ECO:0000313" key="4">
    <source>
        <dbReference type="EMBL" id="QNQ89480.1"/>
    </source>
</evidence>
<keyword evidence="1" id="KW-0378">Hydrolase</keyword>
<dbReference type="SUPFAM" id="SSF63817">
    <property type="entry name" value="Sortase"/>
    <property type="match status" value="1"/>
</dbReference>
<dbReference type="NCBIfam" id="NF033745">
    <property type="entry name" value="class_C_sortase"/>
    <property type="match status" value="1"/>
</dbReference>
<keyword evidence="5" id="KW-1185">Reference proteome</keyword>
<dbReference type="CDD" id="cd05827">
    <property type="entry name" value="Sortase_C"/>
    <property type="match status" value="1"/>
</dbReference>
<reference evidence="4 5" key="1">
    <citation type="submission" date="2019-12" db="EMBL/GenBank/DDBJ databases">
        <title>Corynebacterium sp. nov., isolated from feces of the Anser Albifrons in China.</title>
        <authorList>
            <person name="Liu Q."/>
        </authorList>
    </citation>
    <scope>NUCLEOTIDE SEQUENCE [LARGE SCALE GENOMIC DNA]</scope>
    <source>
        <strain evidence="4 5">4H37-19</strain>
    </source>
</reference>
<protein>
    <submittedName>
        <fullName evidence="4">Class C sortase</fullName>
    </submittedName>
</protein>
<accession>A0A7H0SLQ5</accession>
<dbReference type="RefSeq" id="WP_187974935.1">
    <property type="nucleotide sequence ID" value="NZ_CP046884.1"/>
</dbReference>
<dbReference type="GO" id="GO:0016787">
    <property type="term" value="F:hydrolase activity"/>
    <property type="evidence" value="ECO:0007669"/>
    <property type="project" value="UniProtKB-KW"/>
</dbReference>
<feature type="transmembrane region" description="Helical" evidence="3">
    <location>
        <begin position="258"/>
        <end position="281"/>
    </location>
</feature>
<dbReference type="Proteomes" id="UP000516320">
    <property type="component" value="Chromosome"/>
</dbReference>
<dbReference type="InterPro" id="IPR023365">
    <property type="entry name" value="Sortase_dom-sf"/>
</dbReference>
<dbReference type="InterPro" id="IPR005754">
    <property type="entry name" value="Sortase"/>
</dbReference>
<evidence type="ECO:0000256" key="2">
    <source>
        <dbReference type="PIRSR" id="PIRSR605754-1"/>
    </source>
</evidence>
<gene>
    <name evidence="4" type="ORF">GP475_01675</name>
</gene>
<dbReference type="InterPro" id="IPR042002">
    <property type="entry name" value="Sortase_C"/>
</dbReference>
<evidence type="ECO:0000313" key="5">
    <source>
        <dbReference type="Proteomes" id="UP000516320"/>
    </source>
</evidence>
<organism evidence="4 5">
    <name type="scientific">Corynebacterium poyangense</name>
    <dbReference type="NCBI Taxonomy" id="2684405"/>
    <lineage>
        <taxon>Bacteria</taxon>
        <taxon>Bacillati</taxon>
        <taxon>Actinomycetota</taxon>
        <taxon>Actinomycetes</taxon>
        <taxon>Mycobacteriales</taxon>
        <taxon>Corynebacteriaceae</taxon>
        <taxon>Corynebacterium</taxon>
    </lineage>
</organism>
<dbReference type="EMBL" id="CP046884">
    <property type="protein sequence ID" value="QNQ89480.1"/>
    <property type="molecule type" value="Genomic_DNA"/>
</dbReference>
<dbReference type="KEGG" id="cpoy:GP475_01675"/>